<evidence type="ECO:0000256" key="2">
    <source>
        <dbReference type="ARBA" id="ARBA00007849"/>
    </source>
</evidence>
<dbReference type="FunFam" id="3.20.20.80:FF:000043">
    <property type="entry name" value="cytosolic endo-beta-N-acetylglucosaminidase"/>
    <property type="match status" value="1"/>
</dbReference>
<evidence type="ECO:0000313" key="11">
    <source>
        <dbReference type="EMBL" id="KAJ1695410.1"/>
    </source>
</evidence>
<evidence type="ECO:0000259" key="9">
    <source>
        <dbReference type="Pfam" id="PF03644"/>
    </source>
</evidence>
<evidence type="ECO:0000256" key="1">
    <source>
        <dbReference type="ARBA" id="ARBA00004514"/>
    </source>
</evidence>
<evidence type="ECO:0000256" key="4">
    <source>
        <dbReference type="ARBA" id="ARBA00022490"/>
    </source>
</evidence>
<comment type="similarity">
    <text evidence="2">Belongs to the glycosyl hydrolase 85 family.</text>
</comment>
<accession>A0A9Q0CK52</accession>
<keyword evidence="5" id="KW-0378">Hydrolase</keyword>
<proteinExistence type="inferred from homology"/>
<feature type="domain" description="Cytosolic endo-beta-N-acetylglucosaminidase C-terminal" evidence="10">
    <location>
        <begin position="590"/>
        <end position="698"/>
    </location>
</feature>
<name>A0A9Q0CK52_9POAL</name>
<dbReference type="EC" id="3.2.1.96" evidence="3"/>
<protein>
    <recommendedName>
        <fullName evidence="3">mannosyl-glycoprotein endo-beta-N-acetylglucosaminidase</fullName>
        <ecNumber evidence="3">3.2.1.96</ecNumber>
    </recommendedName>
</protein>
<organism evidence="11 12">
    <name type="scientific">Rhynchospora breviuscula</name>
    <dbReference type="NCBI Taxonomy" id="2022672"/>
    <lineage>
        <taxon>Eukaryota</taxon>
        <taxon>Viridiplantae</taxon>
        <taxon>Streptophyta</taxon>
        <taxon>Embryophyta</taxon>
        <taxon>Tracheophyta</taxon>
        <taxon>Spermatophyta</taxon>
        <taxon>Magnoliopsida</taxon>
        <taxon>Liliopsida</taxon>
        <taxon>Poales</taxon>
        <taxon>Cyperaceae</taxon>
        <taxon>Cyperoideae</taxon>
        <taxon>Rhynchosporeae</taxon>
        <taxon>Rhynchospora</taxon>
    </lineage>
</organism>
<comment type="subcellular location">
    <subcellularLocation>
        <location evidence="1">Cytoplasm</location>
        <location evidence="1">Cytosol</location>
    </subcellularLocation>
</comment>
<reference evidence="11" key="1">
    <citation type="journal article" date="2022" name="Cell">
        <title>Repeat-based holocentromeres influence genome architecture and karyotype evolution.</title>
        <authorList>
            <person name="Hofstatter P.G."/>
            <person name="Thangavel G."/>
            <person name="Lux T."/>
            <person name="Neumann P."/>
            <person name="Vondrak T."/>
            <person name="Novak P."/>
            <person name="Zhang M."/>
            <person name="Costa L."/>
            <person name="Castellani M."/>
            <person name="Scott A."/>
            <person name="Toegelov H."/>
            <person name="Fuchs J."/>
            <person name="Mata-Sucre Y."/>
            <person name="Dias Y."/>
            <person name="Vanzela A.L.L."/>
            <person name="Huettel B."/>
            <person name="Almeida C.C.S."/>
            <person name="Simkova H."/>
            <person name="Souza G."/>
            <person name="Pedrosa-Harand A."/>
            <person name="Macas J."/>
            <person name="Mayer K.F.X."/>
            <person name="Houben A."/>
            <person name="Marques A."/>
        </authorList>
    </citation>
    <scope>NUCLEOTIDE SEQUENCE</scope>
    <source>
        <strain evidence="11">RhyBre1mFocal</strain>
    </source>
</reference>
<dbReference type="GO" id="GO:0005829">
    <property type="term" value="C:cytosol"/>
    <property type="evidence" value="ECO:0007669"/>
    <property type="project" value="UniProtKB-SubCell"/>
</dbReference>
<comment type="caution">
    <text evidence="11">The sequence shown here is derived from an EMBL/GenBank/DDBJ whole genome shotgun (WGS) entry which is preliminary data.</text>
</comment>
<keyword evidence="4" id="KW-0963">Cytoplasm</keyword>
<dbReference type="Gene3D" id="3.20.20.80">
    <property type="entry name" value="Glycosidases"/>
    <property type="match status" value="1"/>
</dbReference>
<gene>
    <name evidence="11" type="ORF">LUZ63_012108</name>
</gene>
<dbReference type="OrthoDB" id="284473at2759"/>
<evidence type="ECO:0000256" key="7">
    <source>
        <dbReference type="ARBA" id="ARBA00034414"/>
    </source>
</evidence>
<dbReference type="Pfam" id="PF25529">
    <property type="entry name" value="Ig_ENGASE1_C"/>
    <property type="match status" value="1"/>
</dbReference>
<dbReference type="PANTHER" id="PTHR13246:SF1">
    <property type="entry name" value="CYTOSOLIC ENDO-BETA-N-ACETYLGLUCOSAMINIDASE"/>
    <property type="match status" value="1"/>
</dbReference>
<dbReference type="Gene3D" id="2.60.120.260">
    <property type="entry name" value="Galactose-binding domain-like"/>
    <property type="match status" value="1"/>
</dbReference>
<feature type="domain" description="Cytosolic endo-beta-N-acetylglucosaminidase TIM barrel" evidence="9">
    <location>
        <begin position="115"/>
        <end position="390"/>
    </location>
</feature>
<comment type="function">
    <text evidence="8">Endoglycosidase that releases N-glycans from glycoproteins by cleaving the beta-1,4-glycosidic bond in the N,N'-diacetylchitobiose core. Involved in the production of high-mannose type N-glycans during plant development and fruit maturation.</text>
</comment>
<dbReference type="InterPro" id="IPR005201">
    <property type="entry name" value="TIM_ENGase"/>
</dbReference>
<evidence type="ECO:0000313" key="12">
    <source>
        <dbReference type="Proteomes" id="UP001151287"/>
    </source>
</evidence>
<evidence type="ECO:0000256" key="8">
    <source>
        <dbReference type="ARBA" id="ARBA00060018"/>
    </source>
</evidence>
<dbReference type="Proteomes" id="UP001151287">
    <property type="component" value="Unassembled WGS sequence"/>
</dbReference>
<dbReference type="AlphaFoldDB" id="A0A9Q0CK52"/>
<dbReference type="GO" id="GO:0006491">
    <property type="term" value="P:N-glycan processing"/>
    <property type="evidence" value="ECO:0007669"/>
    <property type="project" value="UniProtKB-ARBA"/>
</dbReference>
<dbReference type="GO" id="GO:0033925">
    <property type="term" value="F:mannosyl-glycoprotein endo-beta-N-acetylglucosaminidase activity"/>
    <property type="evidence" value="ECO:0007669"/>
    <property type="project" value="UniProtKB-EC"/>
</dbReference>
<keyword evidence="6" id="KW-0326">Glycosidase</keyword>
<evidence type="ECO:0000256" key="5">
    <source>
        <dbReference type="ARBA" id="ARBA00022801"/>
    </source>
</evidence>
<dbReference type="EMBL" id="JAMQYH010000003">
    <property type="protein sequence ID" value="KAJ1695410.1"/>
    <property type="molecule type" value="Genomic_DNA"/>
</dbReference>
<dbReference type="PANTHER" id="PTHR13246">
    <property type="entry name" value="ENDO BETA N-ACETYLGLUCOSAMINIDASE"/>
    <property type="match status" value="1"/>
</dbReference>
<evidence type="ECO:0000259" key="10">
    <source>
        <dbReference type="Pfam" id="PF25529"/>
    </source>
</evidence>
<comment type="catalytic activity">
    <reaction evidence="7">
        <text>an N(4)-(oligosaccharide-(1-&gt;3)-[oligosaccharide-(1-&gt;6)]-beta-D-Man-(1-&gt;4)-beta-D-GlcNAc-(1-&gt;4)-alpha-D-GlcNAc)-L-asparaginyl-[protein] + H2O = an oligosaccharide-(1-&gt;3)-[oligosaccharide-(1-&gt;6)]-beta-D-Man-(1-&gt;4)-D-GlcNAc + N(4)-(N-acetyl-beta-D-glucosaminyl)-L-asparaginyl-[protein]</text>
        <dbReference type="Rhea" id="RHEA:73067"/>
        <dbReference type="Rhea" id="RHEA-COMP:12603"/>
        <dbReference type="Rhea" id="RHEA-COMP:18176"/>
        <dbReference type="ChEBI" id="CHEBI:15377"/>
        <dbReference type="ChEBI" id="CHEBI:132248"/>
        <dbReference type="ChEBI" id="CHEBI:192714"/>
        <dbReference type="ChEBI" id="CHEBI:192715"/>
        <dbReference type="EC" id="3.2.1.96"/>
    </reaction>
</comment>
<evidence type="ECO:0000256" key="3">
    <source>
        <dbReference type="ARBA" id="ARBA00012566"/>
    </source>
</evidence>
<sequence>MSPNCQIQFIIISYKMIKSMLKYPSNFFKSLIHLLSNSDESSDHRPWDPPFDPTRPATPISYPITDLDALESRSYFNSFHFPFNIASVQLPPDSVELPARPRLLVCHDMKGGYTDDLWVQGGNDAEAYAIWHWHLMDVFVYFSHYLVTLPPPSWTNAAHTHGVKILGTFLTEWEKGAEICKRLLATKDSSQMYAERLAELATVLGFDGWLINIENKLDIDLIDNLKEFVNHLTKIMHSSVPGSLVIWYDATTIKGKLDWQNQLNNKNKPFFDLCDGILVNYTWKKEYPKKSIEVAGERKYDVYMGIDVFGRNTYGGGKWNTNMALDLLKKESVSAAIFAPGWVYEKEQGPDFQTAQNRWWGLVEKSWGVLQSYPKQLPFYSNFDQGRGYHISVNGSQVNNNPWNNMSAQLFQPFLIALEDENTMQASIDFKDIPYNGGGSIMIKGNLEQGSSSLIQLFSGYVPLKDQYVYISYSVKSEGESALAICLEFSLATKEVVHALITDDELPFLANRSKFAYDIIVKSEGSIANASSATDVKWVPYKATISSDTINSNGPTLTGIYSVSTLKSSAGMYSTSLGHLRVSFTKEGIQFPFAEDWKVEGRYVSWFPSDDGTRTLRLKIIWLLGEMKNRTSLFTKYNIYVEKSGFGMSYLGFARVQAFYVSDLVVPNEVTMIKFVIQPCGNDGTCQELSQCPTYILNA</sequence>
<keyword evidence="12" id="KW-1185">Reference proteome</keyword>
<dbReference type="CDD" id="cd06547">
    <property type="entry name" value="GH85_ENGase"/>
    <property type="match status" value="1"/>
</dbReference>
<dbReference type="Pfam" id="PF03644">
    <property type="entry name" value="Glyco_hydro_85"/>
    <property type="match status" value="1"/>
</dbReference>
<dbReference type="InterPro" id="IPR057882">
    <property type="entry name" value="ENGase_C"/>
</dbReference>
<dbReference type="InterPro" id="IPR032979">
    <property type="entry name" value="ENGase"/>
</dbReference>
<evidence type="ECO:0000256" key="6">
    <source>
        <dbReference type="ARBA" id="ARBA00023295"/>
    </source>
</evidence>